<protein>
    <submittedName>
        <fullName evidence="1">Uncharacterized protein</fullName>
    </submittedName>
</protein>
<dbReference type="OrthoDB" id="10348669at2759"/>
<comment type="caution">
    <text evidence="1">The sequence shown here is derived from an EMBL/GenBank/DDBJ whole genome shotgun (WGS) entry which is preliminary data.</text>
</comment>
<name>A0A9Q0NAY2_9DIPT</name>
<gene>
    <name evidence="1" type="ORF">Bhyg_01785</name>
</gene>
<dbReference type="Proteomes" id="UP001151699">
    <property type="component" value="Chromosome A"/>
</dbReference>
<dbReference type="AlphaFoldDB" id="A0A9Q0NAY2"/>
<organism evidence="1 2">
    <name type="scientific">Pseudolycoriella hygida</name>
    <dbReference type="NCBI Taxonomy" id="35572"/>
    <lineage>
        <taxon>Eukaryota</taxon>
        <taxon>Metazoa</taxon>
        <taxon>Ecdysozoa</taxon>
        <taxon>Arthropoda</taxon>
        <taxon>Hexapoda</taxon>
        <taxon>Insecta</taxon>
        <taxon>Pterygota</taxon>
        <taxon>Neoptera</taxon>
        <taxon>Endopterygota</taxon>
        <taxon>Diptera</taxon>
        <taxon>Nematocera</taxon>
        <taxon>Sciaroidea</taxon>
        <taxon>Sciaridae</taxon>
        <taxon>Pseudolycoriella</taxon>
    </lineage>
</organism>
<evidence type="ECO:0000313" key="2">
    <source>
        <dbReference type="Proteomes" id="UP001151699"/>
    </source>
</evidence>
<proteinExistence type="predicted"/>
<dbReference type="EMBL" id="WJQU01000001">
    <property type="protein sequence ID" value="KAJ6646572.1"/>
    <property type="molecule type" value="Genomic_DNA"/>
</dbReference>
<accession>A0A9Q0NAY2</accession>
<keyword evidence="2" id="KW-1185">Reference proteome</keyword>
<reference evidence="1" key="1">
    <citation type="submission" date="2022-07" db="EMBL/GenBank/DDBJ databases">
        <authorList>
            <person name="Trinca V."/>
            <person name="Uliana J.V.C."/>
            <person name="Torres T.T."/>
            <person name="Ward R.J."/>
            <person name="Monesi N."/>
        </authorList>
    </citation>
    <scope>NUCLEOTIDE SEQUENCE</scope>
    <source>
        <strain evidence="1">HSMRA1968</strain>
        <tissue evidence="1">Whole embryos</tissue>
    </source>
</reference>
<evidence type="ECO:0000313" key="1">
    <source>
        <dbReference type="EMBL" id="KAJ6646572.1"/>
    </source>
</evidence>
<sequence>MSDPPTRWELIQREACEVRFQGAIIIEIARLNYEIAHMLQTYPARIRKSIERFVECSNYEVPDFHEFHNLLASMHRN</sequence>